<accession>A0A2K2FNJ5</accession>
<dbReference type="KEGG" id="cthd:CDO33_13945"/>
<proteinExistence type="predicted"/>
<reference evidence="2 3" key="1">
    <citation type="submission" date="2017-06" db="EMBL/GenBank/DDBJ databases">
        <title>Investigating the central metabolism of Clostridium thermosuccinogenes.</title>
        <authorList>
            <person name="Koendjbiharie J.G."/>
            <person name="van Kranenburg R."/>
        </authorList>
    </citation>
    <scope>NUCLEOTIDE SEQUENCE [LARGE SCALE GENOMIC DNA]</scope>
    <source>
        <strain evidence="2 3">DSM 5806</strain>
    </source>
</reference>
<dbReference type="AlphaFoldDB" id="A0A2K2FNJ5"/>
<sequence>MKLYKDYIDNISVDDNLHYKIMAAVTSKPRYCSTLIRRYATVFACLIVMLLGTLTVAKLLPYGTITPPKNQFGVITPSNTKPSITSPNDTQSSYTIVFTKVAGNISYDKGKIRIPGHFWEELPSEVVSALFPEVTGSRTLEATANFTGDGTLYNIESICKNNNGIITNITIQKGTIALDKGVSDKPTTSDVYGIPVTAFYWEDDDHNHYYASFELNGVGYSLNASGDETAKDELSALVSFLIKGGAPDLDAITPTAIPELREDALTLDEARSDTDFGAYIPINIPAGFNFESSMRFKNQERNNLRVTWVNGMDYIEWKVSYLMPDDKPRITSTEQTENYDLSLYPIPHAQSVPAELRKIVTDPIFRIEELTREVVMTRAYKVNDAGDTSGYRMRFSVLYGDILVVVNIKGADPESVYNMLLSLADTQ</sequence>
<keyword evidence="1" id="KW-0812">Transmembrane</keyword>
<evidence type="ECO:0008006" key="4">
    <source>
        <dbReference type="Google" id="ProtNLM"/>
    </source>
</evidence>
<name>A0A2K2FNJ5_9CLOT</name>
<dbReference type="Proteomes" id="UP000236151">
    <property type="component" value="Unassembled WGS sequence"/>
</dbReference>
<keyword evidence="1" id="KW-0472">Membrane</keyword>
<evidence type="ECO:0000313" key="3">
    <source>
        <dbReference type="Proteomes" id="UP000236151"/>
    </source>
</evidence>
<dbReference type="OrthoDB" id="2633851at2"/>
<dbReference type="EMBL" id="NIOJ01000012">
    <property type="protein sequence ID" value="PNU00355.1"/>
    <property type="molecule type" value="Genomic_DNA"/>
</dbReference>
<keyword evidence="3" id="KW-1185">Reference proteome</keyword>
<evidence type="ECO:0000313" key="2">
    <source>
        <dbReference type="EMBL" id="PNU00355.1"/>
    </source>
</evidence>
<evidence type="ECO:0000256" key="1">
    <source>
        <dbReference type="SAM" id="Phobius"/>
    </source>
</evidence>
<keyword evidence="1" id="KW-1133">Transmembrane helix</keyword>
<dbReference type="RefSeq" id="WP_103080944.1">
    <property type="nucleotide sequence ID" value="NZ_CP021850.1"/>
</dbReference>
<gene>
    <name evidence="2" type="ORF">CDQ84_06645</name>
</gene>
<organism evidence="2 3">
    <name type="scientific">Clostridium thermosuccinogenes</name>
    <dbReference type="NCBI Taxonomy" id="84032"/>
    <lineage>
        <taxon>Bacteria</taxon>
        <taxon>Bacillati</taxon>
        <taxon>Bacillota</taxon>
        <taxon>Clostridia</taxon>
        <taxon>Eubacteriales</taxon>
        <taxon>Clostridiaceae</taxon>
        <taxon>Clostridium</taxon>
    </lineage>
</organism>
<protein>
    <recommendedName>
        <fullName evidence="4">DUF4367 domain-containing protein</fullName>
    </recommendedName>
</protein>
<feature type="transmembrane region" description="Helical" evidence="1">
    <location>
        <begin position="39"/>
        <end position="60"/>
    </location>
</feature>
<comment type="caution">
    <text evidence="2">The sequence shown here is derived from an EMBL/GenBank/DDBJ whole genome shotgun (WGS) entry which is preliminary data.</text>
</comment>